<dbReference type="Pfam" id="PF25508">
    <property type="entry name" value="TRPM2"/>
    <property type="match status" value="1"/>
</dbReference>
<keyword evidence="3 6" id="KW-1133">Transmembrane helix</keyword>
<sequence>MRKLARQKVKNTQYVEYNDTFSSQESMKDGVSDLLESSLVANKPELVMLIVDRMENMQSFVQLYIASVYQKCIWETDEDLPINLIDQRWKQRYAKEENKNKKTNTILVSVGNFIRDLLGDRDFKLYEDIETPEDILLWIGYKKQISIAYSDHPFHHLFVWAVLVNWKEMAMIFWKNDSDYICTIMHVLGSALFASAVLKELAERAHFSNHMDLSISLNENASEFEGNACKLITEMYRKDRGQALKVLVTKVGRYNSTPLAIAYSQKLMKFMAITACQTKLDSIWRGIGVAVFLPILTIQNIGFITIGKNDNPPNQIKPIEIRYKNMKTKSSERDHNDNKRHQDKSSDTTMNSRNLPSVYKFYNAPIVKFIFYMIAYLVFLGIFSTFVLTDMYPLSERSPSVLEYLTWIWTLSLGIEEIRQVR</sequence>
<evidence type="ECO:0000256" key="3">
    <source>
        <dbReference type="ARBA" id="ARBA00022989"/>
    </source>
</evidence>
<evidence type="ECO:0000256" key="2">
    <source>
        <dbReference type="ARBA" id="ARBA00022692"/>
    </source>
</evidence>
<proteinExistence type="predicted"/>
<dbReference type="InterPro" id="IPR050927">
    <property type="entry name" value="TRPM"/>
</dbReference>
<dbReference type="Proteomes" id="UP000683360">
    <property type="component" value="Unassembled WGS sequence"/>
</dbReference>
<evidence type="ECO:0000259" key="7">
    <source>
        <dbReference type="Pfam" id="PF25508"/>
    </source>
</evidence>
<evidence type="ECO:0000256" key="1">
    <source>
        <dbReference type="ARBA" id="ARBA00004141"/>
    </source>
</evidence>
<feature type="domain" description="TRPM-like" evidence="7">
    <location>
        <begin position="31"/>
        <end position="272"/>
    </location>
</feature>
<dbReference type="EMBL" id="CAJPWZ010001354">
    <property type="protein sequence ID" value="CAG2213477.1"/>
    <property type="molecule type" value="Genomic_DNA"/>
</dbReference>
<evidence type="ECO:0000256" key="4">
    <source>
        <dbReference type="ARBA" id="ARBA00023136"/>
    </source>
</evidence>
<keyword evidence="9" id="KW-1185">Reference proteome</keyword>
<name>A0A8S3S949_MYTED</name>
<keyword evidence="4 6" id="KW-0472">Membrane</keyword>
<evidence type="ECO:0000256" key="5">
    <source>
        <dbReference type="SAM" id="MobiDB-lite"/>
    </source>
</evidence>
<evidence type="ECO:0000313" key="8">
    <source>
        <dbReference type="EMBL" id="CAG2213477.1"/>
    </source>
</evidence>
<keyword evidence="2 6" id="KW-0812">Transmembrane</keyword>
<dbReference type="GO" id="GO:0099604">
    <property type="term" value="F:ligand-gated calcium channel activity"/>
    <property type="evidence" value="ECO:0007669"/>
    <property type="project" value="TreeGrafter"/>
</dbReference>
<organism evidence="8 9">
    <name type="scientific">Mytilus edulis</name>
    <name type="common">Blue mussel</name>
    <dbReference type="NCBI Taxonomy" id="6550"/>
    <lineage>
        <taxon>Eukaryota</taxon>
        <taxon>Metazoa</taxon>
        <taxon>Spiralia</taxon>
        <taxon>Lophotrochozoa</taxon>
        <taxon>Mollusca</taxon>
        <taxon>Bivalvia</taxon>
        <taxon>Autobranchia</taxon>
        <taxon>Pteriomorphia</taxon>
        <taxon>Mytilida</taxon>
        <taxon>Mytiloidea</taxon>
        <taxon>Mytilidae</taxon>
        <taxon>Mytilinae</taxon>
        <taxon>Mytilus</taxon>
    </lineage>
</organism>
<protein>
    <submittedName>
        <fullName evidence="8">TRPM3</fullName>
    </submittedName>
</protein>
<evidence type="ECO:0000313" key="9">
    <source>
        <dbReference type="Proteomes" id="UP000683360"/>
    </source>
</evidence>
<reference evidence="8" key="1">
    <citation type="submission" date="2021-03" db="EMBL/GenBank/DDBJ databases">
        <authorList>
            <person name="Bekaert M."/>
        </authorList>
    </citation>
    <scope>NUCLEOTIDE SEQUENCE</scope>
</reference>
<feature type="region of interest" description="Disordered" evidence="5">
    <location>
        <begin position="327"/>
        <end position="349"/>
    </location>
</feature>
<evidence type="ECO:0000256" key="6">
    <source>
        <dbReference type="SAM" id="Phobius"/>
    </source>
</evidence>
<feature type="compositionally biased region" description="Basic and acidic residues" evidence="5">
    <location>
        <begin position="327"/>
        <end position="346"/>
    </location>
</feature>
<dbReference type="AlphaFoldDB" id="A0A8S3S949"/>
<dbReference type="InterPro" id="IPR057366">
    <property type="entry name" value="TRPM-like"/>
</dbReference>
<dbReference type="GO" id="GO:0005886">
    <property type="term" value="C:plasma membrane"/>
    <property type="evidence" value="ECO:0007669"/>
    <property type="project" value="TreeGrafter"/>
</dbReference>
<dbReference type="PANTHER" id="PTHR13800">
    <property type="entry name" value="TRANSIENT RECEPTOR POTENTIAL CATION CHANNEL, SUBFAMILY M, MEMBER 6"/>
    <property type="match status" value="1"/>
</dbReference>
<dbReference type="OrthoDB" id="9983120at2759"/>
<accession>A0A8S3S949</accession>
<gene>
    <name evidence="8" type="ORF">MEDL_27400</name>
</gene>
<comment type="caution">
    <text evidence="8">The sequence shown here is derived from an EMBL/GenBank/DDBJ whole genome shotgun (WGS) entry which is preliminary data.</text>
</comment>
<feature type="transmembrane region" description="Helical" evidence="6">
    <location>
        <begin position="369"/>
        <end position="389"/>
    </location>
</feature>
<comment type="subcellular location">
    <subcellularLocation>
        <location evidence="1">Membrane</location>
        <topology evidence="1">Multi-pass membrane protein</topology>
    </subcellularLocation>
</comment>
<dbReference type="PANTHER" id="PTHR13800:SF12">
    <property type="entry name" value="TRANSIENT RECEPTOR POTENTIAL CATION CHANNEL SUBFAMILY M MEMBER-LIKE 2"/>
    <property type="match status" value="1"/>
</dbReference>